<feature type="transmembrane region" description="Helical" evidence="7">
    <location>
        <begin position="224"/>
        <end position="243"/>
    </location>
</feature>
<dbReference type="AlphaFoldDB" id="A0A5R8KJW8"/>
<dbReference type="PANTHER" id="PTHR31595:SF57">
    <property type="entry name" value="OS04G0481900 PROTEIN"/>
    <property type="match status" value="1"/>
</dbReference>
<proteinExistence type="predicted"/>
<evidence type="ECO:0000256" key="6">
    <source>
        <dbReference type="ARBA" id="ARBA00023136"/>
    </source>
</evidence>
<comment type="pathway">
    <text evidence="2">Secondary metabolite biosynthesis.</text>
</comment>
<dbReference type="OrthoDB" id="213907at2"/>
<evidence type="ECO:0000313" key="9">
    <source>
        <dbReference type="EMBL" id="TLD72618.1"/>
    </source>
</evidence>
<dbReference type="InterPro" id="IPR044851">
    <property type="entry name" value="Wax_synthase"/>
</dbReference>
<evidence type="ECO:0000259" key="8">
    <source>
        <dbReference type="Pfam" id="PF13813"/>
    </source>
</evidence>
<keyword evidence="5 7" id="KW-1133">Transmembrane helix</keyword>
<keyword evidence="4 7" id="KW-0812">Transmembrane</keyword>
<protein>
    <recommendedName>
        <fullName evidence="8">Wax synthase domain-containing protein</fullName>
    </recommendedName>
</protein>
<accession>A0A5R8KJW8</accession>
<dbReference type="GO" id="GO:0016020">
    <property type="term" value="C:membrane"/>
    <property type="evidence" value="ECO:0007669"/>
    <property type="project" value="UniProtKB-SubCell"/>
</dbReference>
<evidence type="ECO:0000256" key="2">
    <source>
        <dbReference type="ARBA" id="ARBA00005179"/>
    </source>
</evidence>
<dbReference type="EMBL" id="VAUV01000001">
    <property type="protein sequence ID" value="TLD72618.1"/>
    <property type="molecule type" value="Genomic_DNA"/>
</dbReference>
<evidence type="ECO:0000313" key="10">
    <source>
        <dbReference type="Proteomes" id="UP000306196"/>
    </source>
</evidence>
<evidence type="ECO:0000256" key="4">
    <source>
        <dbReference type="ARBA" id="ARBA00022692"/>
    </source>
</evidence>
<evidence type="ECO:0000256" key="1">
    <source>
        <dbReference type="ARBA" id="ARBA00004141"/>
    </source>
</evidence>
<reference evidence="9 10" key="1">
    <citation type="submission" date="2019-05" db="EMBL/GenBank/DDBJ databases">
        <title>Verrucobacter flavum gen. nov., sp. nov. a new member of the family Verrucomicrobiaceae.</title>
        <authorList>
            <person name="Szuroczki S."/>
            <person name="Abbaszade G."/>
            <person name="Szabo A."/>
            <person name="Felfoldi T."/>
            <person name="Schumann P."/>
            <person name="Boka K."/>
            <person name="Keki Z."/>
            <person name="Toumi M."/>
            <person name="Toth E."/>
        </authorList>
    </citation>
    <scope>NUCLEOTIDE SEQUENCE [LARGE SCALE GENOMIC DNA]</scope>
    <source>
        <strain evidence="9 10">MG-N-17</strain>
    </source>
</reference>
<name>A0A5R8KJW8_9BACT</name>
<evidence type="ECO:0000256" key="7">
    <source>
        <dbReference type="SAM" id="Phobius"/>
    </source>
</evidence>
<feature type="transmembrane region" description="Helical" evidence="7">
    <location>
        <begin position="12"/>
        <end position="34"/>
    </location>
</feature>
<evidence type="ECO:0000256" key="3">
    <source>
        <dbReference type="ARBA" id="ARBA00022679"/>
    </source>
</evidence>
<feature type="domain" description="Wax synthase" evidence="8">
    <location>
        <begin position="130"/>
        <end position="193"/>
    </location>
</feature>
<dbReference type="GO" id="GO:0008374">
    <property type="term" value="F:O-acyltransferase activity"/>
    <property type="evidence" value="ECO:0007669"/>
    <property type="project" value="InterPro"/>
</dbReference>
<dbReference type="InterPro" id="IPR032805">
    <property type="entry name" value="Wax_synthase_dom"/>
</dbReference>
<keyword evidence="10" id="KW-1185">Reference proteome</keyword>
<evidence type="ECO:0000256" key="5">
    <source>
        <dbReference type="ARBA" id="ARBA00022989"/>
    </source>
</evidence>
<keyword evidence="3" id="KW-0808">Transferase</keyword>
<dbReference type="PANTHER" id="PTHR31595">
    <property type="entry name" value="LONG-CHAIN-ALCOHOL O-FATTY-ACYLTRANSFERASE 3-RELATED"/>
    <property type="match status" value="1"/>
</dbReference>
<gene>
    <name evidence="9" type="ORF">FEM03_00645</name>
</gene>
<dbReference type="Pfam" id="PF13813">
    <property type="entry name" value="MBOAT_2"/>
    <property type="match status" value="1"/>
</dbReference>
<comment type="caution">
    <text evidence="9">The sequence shown here is derived from an EMBL/GenBank/DDBJ whole genome shotgun (WGS) entry which is preliminary data.</text>
</comment>
<feature type="transmembrane region" description="Helical" evidence="7">
    <location>
        <begin position="97"/>
        <end position="118"/>
    </location>
</feature>
<dbReference type="RefSeq" id="WP_138084241.1">
    <property type="nucleotide sequence ID" value="NZ_VAUV01000001.1"/>
</dbReference>
<feature type="transmembrane region" description="Helical" evidence="7">
    <location>
        <begin position="193"/>
        <end position="212"/>
    </location>
</feature>
<keyword evidence="6 7" id="KW-0472">Membrane</keyword>
<dbReference type="GO" id="GO:0006629">
    <property type="term" value="P:lipid metabolic process"/>
    <property type="evidence" value="ECO:0007669"/>
    <property type="project" value="InterPro"/>
</dbReference>
<comment type="subcellular location">
    <subcellularLocation>
        <location evidence="1">Membrane</location>
        <topology evidence="1">Multi-pass membrane protein</topology>
    </subcellularLocation>
</comment>
<feature type="transmembrane region" description="Helical" evidence="7">
    <location>
        <begin position="73"/>
        <end position="91"/>
    </location>
</feature>
<organism evidence="9 10">
    <name type="scientific">Phragmitibacter flavus</name>
    <dbReference type="NCBI Taxonomy" id="2576071"/>
    <lineage>
        <taxon>Bacteria</taxon>
        <taxon>Pseudomonadati</taxon>
        <taxon>Verrucomicrobiota</taxon>
        <taxon>Verrucomicrobiia</taxon>
        <taxon>Verrucomicrobiales</taxon>
        <taxon>Verrucomicrobiaceae</taxon>
        <taxon>Phragmitibacter</taxon>
    </lineage>
</organism>
<dbReference type="Proteomes" id="UP000306196">
    <property type="component" value="Unassembled WGS sequence"/>
</dbReference>
<sequence>MNALHTTLPAWVSMWIVAGLLFAVGKTISAWWLWKITHRPLQVAAFAFGWVGMNPQEWNAPAQRRPLVRQTGAGVIALLLGVLLLWGIARLLPHPLAAGWCGMVGLVLILHFGLFRLLADFWQTQGHAVQPLMNRPAAAMTLAEFWGKRWNRAFRDLAHPLVLLPVHRRFGAVPALLACFAVSGIVHELVISIPAGAGYGLPFGYFMLQAVGQLIERRFRLRSWFFTHAFTLLPVGLLFHPPFVSRVMLPFFKTIGALP</sequence>